<keyword evidence="1" id="KW-1015">Disulfide bond</keyword>
<feature type="domain" description="C-type lectin" evidence="3">
    <location>
        <begin position="13"/>
        <end position="115"/>
    </location>
</feature>
<evidence type="ECO:0000259" key="3">
    <source>
        <dbReference type="PROSITE" id="PS50041"/>
    </source>
</evidence>
<name>A0ABD1J8A7_9TELE</name>
<dbReference type="InterPro" id="IPR018378">
    <property type="entry name" value="C-type_lectin_CS"/>
</dbReference>
<dbReference type="PROSITE" id="PS00615">
    <property type="entry name" value="C_TYPE_LECTIN_1"/>
    <property type="match status" value="1"/>
</dbReference>
<dbReference type="PANTHER" id="PTHR45784:SF3">
    <property type="entry name" value="C-TYPE LECTIN DOMAIN FAMILY 4 MEMBER K-LIKE-RELATED"/>
    <property type="match status" value="1"/>
</dbReference>
<gene>
    <name evidence="4" type="ORF">ACEWY4_022378</name>
</gene>
<feature type="compositionally biased region" description="Basic residues" evidence="2">
    <location>
        <begin position="180"/>
        <end position="191"/>
    </location>
</feature>
<dbReference type="PANTHER" id="PTHR45784">
    <property type="entry name" value="C-TYPE LECTIN DOMAIN FAMILY 20 MEMBER A-RELATED"/>
    <property type="match status" value="1"/>
</dbReference>
<dbReference type="AlphaFoldDB" id="A0ABD1J8A7"/>
<reference evidence="4 5" key="1">
    <citation type="submission" date="2024-09" db="EMBL/GenBank/DDBJ databases">
        <title>A chromosome-level genome assembly of Gray's grenadier anchovy, Coilia grayii.</title>
        <authorList>
            <person name="Fu Z."/>
        </authorList>
    </citation>
    <scope>NUCLEOTIDE SEQUENCE [LARGE SCALE GENOMIC DNA]</scope>
    <source>
        <strain evidence="4">G4</strain>
        <tissue evidence="4">Muscle</tissue>
    </source>
</reference>
<dbReference type="SMART" id="SM00034">
    <property type="entry name" value="CLECT"/>
    <property type="match status" value="1"/>
</dbReference>
<dbReference type="InterPro" id="IPR016187">
    <property type="entry name" value="CTDL_fold"/>
</dbReference>
<dbReference type="PROSITE" id="PS50041">
    <property type="entry name" value="C_TYPE_LECTIN_2"/>
    <property type="match status" value="1"/>
</dbReference>
<evidence type="ECO:0000256" key="2">
    <source>
        <dbReference type="SAM" id="MobiDB-lite"/>
    </source>
</evidence>
<dbReference type="InterPro" id="IPR001304">
    <property type="entry name" value="C-type_lectin-like"/>
</dbReference>
<dbReference type="InterPro" id="IPR016186">
    <property type="entry name" value="C-type_lectin-like/link_sf"/>
</dbReference>
<feature type="region of interest" description="Disordered" evidence="2">
    <location>
        <begin position="156"/>
        <end position="191"/>
    </location>
</feature>
<proteinExistence type="predicted"/>
<protein>
    <recommendedName>
        <fullName evidence="3">C-type lectin domain-containing protein</fullName>
    </recommendedName>
</protein>
<dbReference type="EMBL" id="JBHFQA010000019">
    <property type="protein sequence ID" value="KAL2082560.1"/>
    <property type="molecule type" value="Genomic_DNA"/>
</dbReference>
<sequence length="191" mass="22018">MYLILALKPPNDYVFVTEKKSWPDAQKHCREHYTDLASIQSEEVNKNLSGLIGDVSAWIGLSRDMWKWSDGSPFTFRAWQVGRPSNPRGKEDCTYYQNHGWADNWCSELKAFVCESGKKVQVVKITMKTSSPHEMEDPAIQAAMAEQIRQRLQNEGQQVSGVTWRRQADGKVFHEQKNKEAKKKQKNKSEL</sequence>
<evidence type="ECO:0000313" key="5">
    <source>
        <dbReference type="Proteomes" id="UP001591681"/>
    </source>
</evidence>
<keyword evidence="5" id="KW-1185">Reference proteome</keyword>
<dbReference type="Proteomes" id="UP001591681">
    <property type="component" value="Unassembled WGS sequence"/>
</dbReference>
<dbReference type="Gene3D" id="3.10.100.10">
    <property type="entry name" value="Mannose-Binding Protein A, subunit A"/>
    <property type="match status" value="1"/>
</dbReference>
<organism evidence="4 5">
    <name type="scientific">Coilia grayii</name>
    <name type="common">Gray's grenadier anchovy</name>
    <dbReference type="NCBI Taxonomy" id="363190"/>
    <lineage>
        <taxon>Eukaryota</taxon>
        <taxon>Metazoa</taxon>
        <taxon>Chordata</taxon>
        <taxon>Craniata</taxon>
        <taxon>Vertebrata</taxon>
        <taxon>Euteleostomi</taxon>
        <taxon>Actinopterygii</taxon>
        <taxon>Neopterygii</taxon>
        <taxon>Teleostei</taxon>
        <taxon>Clupei</taxon>
        <taxon>Clupeiformes</taxon>
        <taxon>Clupeoidei</taxon>
        <taxon>Engraulidae</taxon>
        <taxon>Coilinae</taxon>
        <taxon>Coilia</taxon>
    </lineage>
</organism>
<accession>A0ABD1J8A7</accession>
<feature type="compositionally biased region" description="Basic and acidic residues" evidence="2">
    <location>
        <begin position="166"/>
        <end position="179"/>
    </location>
</feature>
<dbReference type="SUPFAM" id="SSF56436">
    <property type="entry name" value="C-type lectin-like"/>
    <property type="match status" value="1"/>
</dbReference>
<evidence type="ECO:0000256" key="1">
    <source>
        <dbReference type="ARBA" id="ARBA00023157"/>
    </source>
</evidence>
<comment type="caution">
    <text evidence="4">The sequence shown here is derived from an EMBL/GenBank/DDBJ whole genome shotgun (WGS) entry which is preliminary data.</text>
</comment>
<dbReference type="Pfam" id="PF00059">
    <property type="entry name" value="Lectin_C"/>
    <property type="match status" value="1"/>
</dbReference>
<evidence type="ECO:0000313" key="4">
    <source>
        <dbReference type="EMBL" id="KAL2082560.1"/>
    </source>
</evidence>